<dbReference type="Proteomes" id="UP000077037">
    <property type="component" value="Unassembled WGS sequence"/>
</dbReference>
<dbReference type="RefSeq" id="WP_066415684.1">
    <property type="nucleotide sequence ID" value="NZ_FKBS01000017.1"/>
</dbReference>
<dbReference type="OrthoDB" id="8687995at2"/>
<dbReference type="EMBL" id="FKBS01000017">
    <property type="protein sequence ID" value="SAI42715.1"/>
    <property type="molecule type" value="Genomic_DNA"/>
</dbReference>
<evidence type="ECO:0000313" key="2">
    <source>
        <dbReference type="Proteomes" id="UP000077037"/>
    </source>
</evidence>
<evidence type="ECO:0000313" key="1">
    <source>
        <dbReference type="EMBL" id="SAI42715.1"/>
    </source>
</evidence>
<organism evidence="1 2">
    <name type="scientific">Bordetella ansorpii</name>
    <dbReference type="NCBI Taxonomy" id="288768"/>
    <lineage>
        <taxon>Bacteria</taxon>
        <taxon>Pseudomonadati</taxon>
        <taxon>Pseudomonadota</taxon>
        <taxon>Betaproteobacteria</taxon>
        <taxon>Burkholderiales</taxon>
        <taxon>Alcaligenaceae</taxon>
        <taxon>Bordetella</taxon>
    </lineage>
</organism>
<protein>
    <submittedName>
        <fullName evidence="1">Uncharacterized protein</fullName>
    </submittedName>
</protein>
<sequence length="93" mass="10481">MKKTITPMLLRRPQHTSLDDTPIHVGDIVYLQPAEGPSIRAQVIYNAPLNGTVTYTTDLVRCNGSDAGKQTRIRFRHEHVHRIEPVQRHAAAC</sequence>
<name>A0A157Q9W5_9BORD</name>
<accession>A0A157Q9W5</accession>
<reference evidence="1 2" key="1">
    <citation type="submission" date="2016-03" db="EMBL/GenBank/DDBJ databases">
        <authorList>
            <consortium name="Pathogen Informatics"/>
        </authorList>
    </citation>
    <scope>NUCLEOTIDE SEQUENCE [LARGE SCALE GENOMIC DNA]</scope>
    <source>
        <strain evidence="1 2">NCTC13364</strain>
    </source>
</reference>
<proteinExistence type="predicted"/>
<gene>
    <name evidence="1" type="ORF">SAMEA1982600_03460</name>
</gene>
<dbReference type="AlphaFoldDB" id="A0A157Q9W5"/>